<dbReference type="AlphaFoldDB" id="A0A6S7B404"/>
<feature type="domain" description="RNA polymerase sigma-70 region 2" evidence="5">
    <location>
        <begin position="19"/>
        <end position="84"/>
    </location>
</feature>
<dbReference type="NCBIfam" id="TIGR02937">
    <property type="entry name" value="sigma70-ECF"/>
    <property type="match status" value="1"/>
</dbReference>
<dbReference type="SUPFAM" id="SSF88946">
    <property type="entry name" value="Sigma2 domain of RNA polymerase sigma factors"/>
    <property type="match status" value="1"/>
</dbReference>
<dbReference type="GO" id="GO:0003677">
    <property type="term" value="F:DNA binding"/>
    <property type="evidence" value="ECO:0007669"/>
    <property type="project" value="InterPro"/>
</dbReference>
<keyword evidence="4" id="KW-0804">Transcription</keyword>
<feature type="domain" description="RNA polymerase sigma factor 70 region 4 type 2" evidence="6">
    <location>
        <begin position="116"/>
        <end position="168"/>
    </location>
</feature>
<dbReference type="InterPro" id="IPR014284">
    <property type="entry name" value="RNA_pol_sigma-70_dom"/>
</dbReference>
<keyword evidence="2" id="KW-0805">Transcription regulation</keyword>
<evidence type="ECO:0000259" key="6">
    <source>
        <dbReference type="Pfam" id="PF08281"/>
    </source>
</evidence>
<proteinExistence type="inferred from homology"/>
<gene>
    <name evidence="7" type="primary">fecI_19</name>
    <name evidence="7" type="ORF">LMG3458_03540</name>
</gene>
<dbReference type="InterPro" id="IPR013324">
    <property type="entry name" value="RNA_pol_sigma_r3/r4-like"/>
</dbReference>
<protein>
    <submittedName>
        <fullName evidence="7">Putative RNA polymerase sigma factor FecI</fullName>
    </submittedName>
</protein>
<evidence type="ECO:0000256" key="4">
    <source>
        <dbReference type="ARBA" id="ARBA00023163"/>
    </source>
</evidence>
<dbReference type="PANTHER" id="PTHR43133">
    <property type="entry name" value="RNA POLYMERASE ECF-TYPE SIGMA FACTO"/>
    <property type="match status" value="1"/>
</dbReference>
<evidence type="ECO:0000313" key="7">
    <source>
        <dbReference type="EMBL" id="CAB3715926.1"/>
    </source>
</evidence>
<evidence type="ECO:0000259" key="5">
    <source>
        <dbReference type="Pfam" id="PF04542"/>
    </source>
</evidence>
<dbReference type="InterPro" id="IPR013249">
    <property type="entry name" value="RNA_pol_sigma70_r4_t2"/>
</dbReference>
<dbReference type="Pfam" id="PF04542">
    <property type="entry name" value="Sigma70_r2"/>
    <property type="match status" value="1"/>
</dbReference>
<dbReference type="Gene3D" id="1.10.1740.10">
    <property type="match status" value="1"/>
</dbReference>
<evidence type="ECO:0000256" key="3">
    <source>
        <dbReference type="ARBA" id="ARBA00023082"/>
    </source>
</evidence>
<dbReference type="PANTHER" id="PTHR43133:SF63">
    <property type="entry name" value="RNA POLYMERASE SIGMA FACTOR FECI-RELATED"/>
    <property type="match status" value="1"/>
</dbReference>
<dbReference type="InterPro" id="IPR039425">
    <property type="entry name" value="RNA_pol_sigma-70-like"/>
</dbReference>
<dbReference type="GO" id="GO:0016987">
    <property type="term" value="F:sigma factor activity"/>
    <property type="evidence" value="ECO:0007669"/>
    <property type="project" value="UniProtKB-KW"/>
</dbReference>
<dbReference type="SUPFAM" id="SSF88659">
    <property type="entry name" value="Sigma3 and sigma4 domains of RNA polymerase sigma factors"/>
    <property type="match status" value="1"/>
</dbReference>
<evidence type="ECO:0000313" key="8">
    <source>
        <dbReference type="Proteomes" id="UP000494111"/>
    </source>
</evidence>
<comment type="similarity">
    <text evidence="1">Belongs to the sigma-70 factor family. ECF subfamily.</text>
</comment>
<dbReference type="Pfam" id="PF08281">
    <property type="entry name" value="Sigma70_r4_2"/>
    <property type="match status" value="1"/>
</dbReference>
<evidence type="ECO:0000256" key="1">
    <source>
        <dbReference type="ARBA" id="ARBA00010641"/>
    </source>
</evidence>
<dbReference type="EMBL" id="CADIJO010000012">
    <property type="protein sequence ID" value="CAB3715926.1"/>
    <property type="molecule type" value="Genomic_DNA"/>
</dbReference>
<sequence>MSPIVSPPESASNPTVETLYTSHHAWLQGWLRRRLGNACDAADLAHDAFVRLLTRPRRFDTAPQARVYLRTMANGLCVDLWRRREIEQAWLDTLAAQPEAMAPSAEHQAMVMQALHEVDTMLRSLPPKAATAFVLAVACEMTDQEVADELQVSSRMIRKYVAQAMLHCLRLEARLAASET</sequence>
<accession>A0A6S7B404</accession>
<dbReference type="InterPro" id="IPR007627">
    <property type="entry name" value="RNA_pol_sigma70_r2"/>
</dbReference>
<dbReference type="InterPro" id="IPR036388">
    <property type="entry name" value="WH-like_DNA-bd_sf"/>
</dbReference>
<dbReference type="Proteomes" id="UP000494111">
    <property type="component" value="Unassembled WGS sequence"/>
</dbReference>
<organism evidence="7 8">
    <name type="scientific">Achromobacter deleyi</name>
    <dbReference type="NCBI Taxonomy" id="1353891"/>
    <lineage>
        <taxon>Bacteria</taxon>
        <taxon>Pseudomonadati</taxon>
        <taxon>Pseudomonadota</taxon>
        <taxon>Betaproteobacteria</taxon>
        <taxon>Burkholderiales</taxon>
        <taxon>Alcaligenaceae</taxon>
        <taxon>Achromobacter</taxon>
    </lineage>
</organism>
<dbReference type="Gene3D" id="1.10.10.10">
    <property type="entry name" value="Winged helix-like DNA-binding domain superfamily/Winged helix DNA-binding domain"/>
    <property type="match status" value="1"/>
</dbReference>
<name>A0A6S7B404_9BURK</name>
<reference evidence="7 8" key="1">
    <citation type="submission" date="2020-04" db="EMBL/GenBank/DDBJ databases">
        <authorList>
            <person name="De Canck E."/>
        </authorList>
    </citation>
    <scope>NUCLEOTIDE SEQUENCE [LARGE SCALE GENOMIC DNA]</scope>
    <source>
        <strain evidence="7 8">LMG 3458</strain>
    </source>
</reference>
<dbReference type="InterPro" id="IPR013325">
    <property type="entry name" value="RNA_pol_sigma_r2"/>
</dbReference>
<dbReference type="GO" id="GO:0006352">
    <property type="term" value="P:DNA-templated transcription initiation"/>
    <property type="evidence" value="ECO:0007669"/>
    <property type="project" value="InterPro"/>
</dbReference>
<keyword evidence="3" id="KW-0731">Sigma factor</keyword>
<evidence type="ECO:0000256" key="2">
    <source>
        <dbReference type="ARBA" id="ARBA00023015"/>
    </source>
</evidence>